<evidence type="ECO:0000313" key="4">
    <source>
        <dbReference type="EMBL" id="KPU45011.1"/>
    </source>
</evidence>
<dbReference type="AlphaFoldDB" id="A0A0P8YYY1"/>
<proteinExistence type="predicted"/>
<sequence>MLKIKRVLLSLSILIFILPLAAKAQSSLTFPKPTEYGYVNDYANILSNETEQNIFLMGQELDNKTNAQIVVVTMDKLPADITIEEYANELFRAWGIGDAKLNNGLLILVNMDPEDRAIRTEVGDGLEGRIPDAISHRITDEIIIPYFMEGDYDNGLLKGYYEICSRVAEEYGVSLSRDYEVEERNVPSPRTSNLPAIIAIILFFAFDGLFLKFRIIRLIFYILASSRFRGGGGGFGGGGRSGGGFGGFGGGRSSGGGSTGRW</sequence>
<dbReference type="STRING" id="36849.OXPF_14890"/>
<evidence type="ECO:0000259" key="3">
    <source>
        <dbReference type="Pfam" id="PF04536"/>
    </source>
</evidence>
<evidence type="ECO:0000313" key="5">
    <source>
        <dbReference type="Proteomes" id="UP000050326"/>
    </source>
</evidence>
<keyword evidence="1" id="KW-1133">Transmembrane helix</keyword>
<evidence type="ECO:0000256" key="2">
    <source>
        <dbReference type="SAM" id="SignalP"/>
    </source>
</evidence>
<name>A0A0P8YYY1_9CLOT</name>
<comment type="caution">
    <text evidence="4">The sequence shown here is derived from an EMBL/GenBank/DDBJ whole genome shotgun (WGS) entry which is preliminary data.</text>
</comment>
<keyword evidence="1" id="KW-0472">Membrane</keyword>
<dbReference type="RefSeq" id="WP_054874557.1">
    <property type="nucleotide sequence ID" value="NZ_LKET01000028.1"/>
</dbReference>
<feature type="signal peptide" evidence="2">
    <location>
        <begin position="1"/>
        <end position="24"/>
    </location>
</feature>
<keyword evidence="1" id="KW-0812">Transmembrane</keyword>
<keyword evidence="5" id="KW-1185">Reference proteome</keyword>
<dbReference type="OrthoDB" id="9810918at2"/>
<keyword evidence="2" id="KW-0732">Signal</keyword>
<evidence type="ECO:0000256" key="1">
    <source>
        <dbReference type="SAM" id="Phobius"/>
    </source>
</evidence>
<reference evidence="4 5" key="1">
    <citation type="submission" date="2015-09" db="EMBL/GenBank/DDBJ databases">
        <title>Genome sequence of Oxobacter pfennigii DSM 3222.</title>
        <authorList>
            <person name="Poehlein A."/>
            <person name="Bengelsdorf F.R."/>
            <person name="Schiel-Bengelsdorf B."/>
            <person name="Duerre P."/>
            <person name="Daniel R."/>
        </authorList>
    </citation>
    <scope>NUCLEOTIDE SEQUENCE [LARGE SCALE GENOMIC DNA]</scope>
    <source>
        <strain evidence="4 5">DSM 3222</strain>
    </source>
</reference>
<dbReference type="Proteomes" id="UP000050326">
    <property type="component" value="Unassembled WGS sequence"/>
</dbReference>
<dbReference type="Gene3D" id="3.10.310.50">
    <property type="match status" value="1"/>
</dbReference>
<accession>A0A0P8YYY1</accession>
<dbReference type="InterPro" id="IPR007621">
    <property type="entry name" value="TPM_dom"/>
</dbReference>
<dbReference type="PANTHER" id="PTHR30373">
    <property type="entry name" value="UPF0603 PROTEIN YGCG"/>
    <property type="match status" value="1"/>
</dbReference>
<dbReference type="Pfam" id="PF04536">
    <property type="entry name" value="TPM_phosphatase"/>
    <property type="match status" value="1"/>
</dbReference>
<feature type="chain" id="PRO_5006154652" description="TPM domain-containing protein" evidence="2">
    <location>
        <begin position="25"/>
        <end position="262"/>
    </location>
</feature>
<dbReference type="PANTHER" id="PTHR30373:SF2">
    <property type="entry name" value="UPF0603 PROTEIN YGCG"/>
    <property type="match status" value="1"/>
</dbReference>
<dbReference type="EMBL" id="LKET01000028">
    <property type="protein sequence ID" value="KPU45011.1"/>
    <property type="molecule type" value="Genomic_DNA"/>
</dbReference>
<gene>
    <name evidence="4" type="ORF">OXPF_14890</name>
</gene>
<organism evidence="4 5">
    <name type="scientific">Oxobacter pfennigii</name>
    <dbReference type="NCBI Taxonomy" id="36849"/>
    <lineage>
        <taxon>Bacteria</taxon>
        <taxon>Bacillati</taxon>
        <taxon>Bacillota</taxon>
        <taxon>Clostridia</taxon>
        <taxon>Eubacteriales</taxon>
        <taxon>Clostridiaceae</taxon>
        <taxon>Oxobacter</taxon>
    </lineage>
</organism>
<feature type="domain" description="TPM" evidence="3">
    <location>
        <begin position="39"/>
        <end position="163"/>
    </location>
</feature>
<protein>
    <recommendedName>
        <fullName evidence="3">TPM domain-containing protein</fullName>
    </recommendedName>
</protein>
<feature type="transmembrane region" description="Helical" evidence="1">
    <location>
        <begin position="194"/>
        <end position="211"/>
    </location>
</feature>
<dbReference type="PATRIC" id="fig|36849.3.peg.1579"/>